<protein>
    <submittedName>
        <fullName evidence="2">Uncharacterized protein</fullName>
    </submittedName>
</protein>
<keyword evidence="3" id="KW-1185">Reference proteome</keyword>
<evidence type="ECO:0000313" key="2">
    <source>
        <dbReference type="EMBL" id="KAJ7699364.1"/>
    </source>
</evidence>
<reference evidence="2" key="1">
    <citation type="submission" date="2023-03" db="EMBL/GenBank/DDBJ databases">
        <title>Massive genome expansion in bonnet fungi (Mycena s.s.) driven by repeated elements and novel gene families across ecological guilds.</title>
        <authorList>
            <consortium name="Lawrence Berkeley National Laboratory"/>
            <person name="Harder C.B."/>
            <person name="Miyauchi S."/>
            <person name="Viragh M."/>
            <person name="Kuo A."/>
            <person name="Thoen E."/>
            <person name="Andreopoulos B."/>
            <person name="Lu D."/>
            <person name="Skrede I."/>
            <person name="Drula E."/>
            <person name="Henrissat B."/>
            <person name="Morin E."/>
            <person name="Kohler A."/>
            <person name="Barry K."/>
            <person name="LaButti K."/>
            <person name="Morin E."/>
            <person name="Salamov A."/>
            <person name="Lipzen A."/>
            <person name="Mereny Z."/>
            <person name="Hegedus B."/>
            <person name="Baldrian P."/>
            <person name="Stursova M."/>
            <person name="Weitz H."/>
            <person name="Taylor A."/>
            <person name="Grigoriev I.V."/>
            <person name="Nagy L.G."/>
            <person name="Martin F."/>
            <person name="Kauserud H."/>
        </authorList>
    </citation>
    <scope>NUCLEOTIDE SEQUENCE</scope>
    <source>
        <strain evidence="2">CBHHK067</strain>
    </source>
</reference>
<feature type="region of interest" description="Disordered" evidence="1">
    <location>
        <begin position="166"/>
        <end position="202"/>
    </location>
</feature>
<proteinExistence type="predicted"/>
<organism evidence="2 3">
    <name type="scientific">Mycena rosella</name>
    <name type="common">Pink bonnet</name>
    <name type="synonym">Agaricus rosellus</name>
    <dbReference type="NCBI Taxonomy" id="1033263"/>
    <lineage>
        <taxon>Eukaryota</taxon>
        <taxon>Fungi</taxon>
        <taxon>Dikarya</taxon>
        <taxon>Basidiomycota</taxon>
        <taxon>Agaricomycotina</taxon>
        <taxon>Agaricomycetes</taxon>
        <taxon>Agaricomycetidae</taxon>
        <taxon>Agaricales</taxon>
        <taxon>Marasmiineae</taxon>
        <taxon>Mycenaceae</taxon>
        <taxon>Mycena</taxon>
    </lineage>
</organism>
<accession>A0AAD7GPL5</accession>
<evidence type="ECO:0000256" key="1">
    <source>
        <dbReference type="SAM" id="MobiDB-lite"/>
    </source>
</evidence>
<dbReference type="EMBL" id="JARKIE010000023">
    <property type="protein sequence ID" value="KAJ7699364.1"/>
    <property type="molecule type" value="Genomic_DNA"/>
</dbReference>
<evidence type="ECO:0000313" key="3">
    <source>
        <dbReference type="Proteomes" id="UP001221757"/>
    </source>
</evidence>
<name>A0AAD7GPL5_MYCRO</name>
<dbReference type="Proteomes" id="UP001221757">
    <property type="component" value="Unassembled WGS sequence"/>
</dbReference>
<comment type="caution">
    <text evidence="2">The sequence shown here is derived from an EMBL/GenBank/DDBJ whole genome shotgun (WGS) entry which is preliminary data.</text>
</comment>
<dbReference type="AlphaFoldDB" id="A0AAD7GPL5"/>
<sequence>MGSLSPPDLEYRRPMDLHSDAVRLCIALQSPLNPGFLCAATHLLSCGTIPPTEFRKHSRKIIRLIETARDRLEASGISLYLFTSCQQPKCTYKAVYFDLLRMLHARRCEVDVALKARTNSLLIRLSSNFVGRNFLATSHVTSATMLLPEKLRHPLAMGITTCTPQPPKSTAPCSSMPAPDAFPPSPALLTRRRKRPRRSEPFSVVPEVVARPRKRARVAADRENQIPVSAPAPVTYVYKAPPLTKRFGIFCTGKTSMHRPRSVRAC</sequence>
<gene>
    <name evidence="2" type="ORF">B0H17DRAFT_307850</name>
</gene>